<dbReference type="KEGG" id="trg:TRUGW13939_05668"/>
<evidence type="ECO:0000256" key="2">
    <source>
        <dbReference type="ARBA" id="ARBA00004922"/>
    </source>
</evidence>
<feature type="transmembrane region" description="Helical" evidence="14">
    <location>
        <begin position="479"/>
        <end position="507"/>
    </location>
</feature>
<evidence type="ECO:0000256" key="15">
    <source>
        <dbReference type="SAM" id="MobiDB-lite"/>
    </source>
</evidence>
<evidence type="ECO:0000256" key="8">
    <source>
        <dbReference type="ARBA" id="ARBA00022824"/>
    </source>
</evidence>
<comment type="pathway">
    <text evidence="2 14">Protein modification; protein glycosylation.</text>
</comment>
<dbReference type="AlphaFoldDB" id="A0A7H8R0Y2"/>
<dbReference type="UniPathway" id="UPA00378"/>
<feature type="transmembrane region" description="Helical" evidence="14">
    <location>
        <begin position="12"/>
        <end position="33"/>
    </location>
</feature>
<dbReference type="GO" id="GO:0052925">
    <property type="term" value="F:dol-P-Man:Man(5)GlcNAc(2)-PP-Dol alpha-1,3-mannosyltransferase activity"/>
    <property type="evidence" value="ECO:0007669"/>
    <property type="project" value="UniProtKB-EC"/>
</dbReference>
<evidence type="ECO:0000313" key="16">
    <source>
        <dbReference type="EMBL" id="QKX58543.1"/>
    </source>
</evidence>
<feature type="transmembrane region" description="Helical" evidence="14">
    <location>
        <begin position="519"/>
        <end position="538"/>
    </location>
</feature>
<feature type="transmembrane region" description="Helical" evidence="14">
    <location>
        <begin position="348"/>
        <end position="368"/>
    </location>
</feature>
<dbReference type="OrthoDB" id="20028at2759"/>
<evidence type="ECO:0000256" key="6">
    <source>
        <dbReference type="ARBA" id="ARBA00022679"/>
    </source>
</evidence>
<protein>
    <recommendedName>
        <fullName evidence="4 14">Dol-P-Man:Man(5)GlcNAc(2)-PP-Dol alpha-1,3-mannosyltransferase</fullName>
        <ecNumber evidence="3 14">2.4.1.258</ecNumber>
    </recommendedName>
    <alternativeName>
        <fullName evidence="14">Dol-P-Man-dependent alpha(1-3)-mannosyltransferase</fullName>
    </alternativeName>
</protein>
<evidence type="ECO:0000256" key="14">
    <source>
        <dbReference type="RuleBase" id="RU364047"/>
    </source>
</evidence>
<evidence type="ECO:0000256" key="12">
    <source>
        <dbReference type="ARBA" id="ARBA00049506"/>
    </source>
</evidence>
<feature type="region of interest" description="Disordered" evidence="15">
    <location>
        <begin position="51"/>
        <end position="92"/>
    </location>
</feature>
<feature type="transmembrane region" description="Helical" evidence="14">
    <location>
        <begin position="319"/>
        <end position="342"/>
    </location>
</feature>
<comment type="similarity">
    <text evidence="13">Belongs to the glycosyltransferase ALG3 family.</text>
</comment>
<dbReference type="PANTHER" id="PTHR12646:SF0">
    <property type="entry name" value="DOL-P-MAN:MAN(5)GLCNAC(2)-PP-DOL ALPHA-1,3-MANNOSYLTRANSFERASE"/>
    <property type="match status" value="1"/>
</dbReference>
<proteinExistence type="inferred from homology"/>
<evidence type="ECO:0000256" key="1">
    <source>
        <dbReference type="ARBA" id="ARBA00004477"/>
    </source>
</evidence>
<feature type="transmembrane region" description="Helical" evidence="14">
    <location>
        <begin position="407"/>
        <end position="428"/>
    </location>
</feature>
<keyword evidence="5 14" id="KW-0328">Glycosyltransferase</keyword>
<comment type="catalytic activity">
    <reaction evidence="12 14">
        <text>an alpha-D-Man-(1-&gt;2)-alpha-D-Man-(1-&gt;2)-alpha-D-Man-(1-&gt;3)-[alpha-D-Man-(1-&gt;6)]-beta-D-Man-(1-&gt;4)-beta-D-GlcNAc-(1-&gt;4)-alpha-D-GlcNAc-diphospho-di-trans,poly-cis-dolichol + a di-trans,poly-cis-dolichyl beta-D-mannosyl phosphate = an alpha-D-Man-(1-&gt;2)-alpha-D-Man-(1-&gt;2)-alpha-D-Man-(1-&gt;3)-[alpha-D-Man-(1-&gt;3)-alpha-D-Man-(1-&gt;6)]-beta-D-Man-(1-&gt;4)-beta-D-GlcNAc-(1-&gt;4)-alpha-D-GlcNAc-diphospho-di-trans,poly-cis-dolichol + a di-trans,poly-cis-dolichyl phosphate + H(+)</text>
        <dbReference type="Rhea" id="RHEA:29527"/>
        <dbReference type="Rhea" id="RHEA-COMP:19498"/>
        <dbReference type="Rhea" id="RHEA-COMP:19501"/>
        <dbReference type="Rhea" id="RHEA-COMP:19516"/>
        <dbReference type="Rhea" id="RHEA-COMP:19517"/>
        <dbReference type="ChEBI" id="CHEBI:15378"/>
        <dbReference type="ChEBI" id="CHEBI:57683"/>
        <dbReference type="ChEBI" id="CHEBI:58211"/>
        <dbReference type="ChEBI" id="CHEBI:132515"/>
        <dbReference type="ChEBI" id="CHEBI:132516"/>
        <dbReference type="EC" id="2.4.1.258"/>
    </reaction>
    <physiologicalReaction direction="left-to-right" evidence="12 14">
        <dbReference type="Rhea" id="RHEA:29528"/>
    </physiologicalReaction>
</comment>
<keyword evidence="10 14" id="KW-0472">Membrane</keyword>
<dbReference type="EC" id="2.4.1.258" evidence="3 14"/>
<reference evidence="17" key="1">
    <citation type="submission" date="2020-06" db="EMBL/GenBank/DDBJ databases">
        <title>A chromosome-scale genome assembly of Talaromyces rugulosus W13939.</title>
        <authorList>
            <person name="Wang B."/>
            <person name="Guo L."/>
            <person name="Ye K."/>
            <person name="Wang L."/>
        </authorList>
    </citation>
    <scope>NUCLEOTIDE SEQUENCE [LARGE SCALE GENOMIC DNA]</scope>
    <source>
        <strain evidence="17">W13939</strain>
    </source>
</reference>
<comment type="function">
    <text evidence="11 14">Dol-P-Man:Man(5)GlcNAc(2)-PP-Dol alpha-1,3-mannosyltransferase that operates in the biosynthetic pathway of dolichol-linked oligosaccharides, the glycan precursors employed in protein asparagine (N)-glycosylation. The assembly of dolichol-linked oligosaccharides begins on the cytosolic side of the endoplasmic reticulum membrane and finishes in its lumen. The sequential addition of sugars to dolichol pyrophosphate produces dolichol-linked oligosaccharides containing fourteen sugars, including two GlcNAcs, nine mannoses and three glucoses. Once assembled, the oligosaccharide is transferred from the lipid to nascent proteins by oligosaccharyltransferases. In the lumen of the endoplasmic reticulum, adds the first dolichyl beta-D-mannosyl phosphate derived mannose in an alpha-1,3 linkage to Man(5)GlcNAc(2)-PP-dolichol to produce Man(6)GlcNAc(2)-PP-dolichol.</text>
</comment>
<keyword evidence="8 14" id="KW-0256">Endoplasmic reticulum</keyword>
<dbReference type="GeneID" id="55993165"/>
<feature type="compositionally biased region" description="Polar residues" evidence="15">
    <location>
        <begin position="77"/>
        <end position="86"/>
    </location>
</feature>
<dbReference type="PANTHER" id="PTHR12646">
    <property type="entry name" value="NOT56 - RELATED"/>
    <property type="match status" value="1"/>
</dbReference>
<evidence type="ECO:0000256" key="13">
    <source>
        <dbReference type="ARBA" id="ARBA00093457"/>
    </source>
</evidence>
<accession>A0A7H8R0Y2</accession>
<evidence type="ECO:0000256" key="4">
    <source>
        <dbReference type="ARBA" id="ARBA00015561"/>
    </source>
</evidence>
<dbReference type="EMBL" id="CP055900">
    <property type="protein sequence ID" value="QKX58543.1"/>
    <property type="molecule type" value="Genomic_DNA"/>
</dbReference>
<dbReference type="Proteomes" id="UP000509510">
    <property type="component" value="Chromosome III"/>
</dbReference>
<evidence type="ECO:0000313" key="17">
    <source>
        <dbReference type="Proteomes" id="UP000509510"/>
    </source>
</evidence>
<keyword evidence="7 14" id="KW-0812">Transmembrane</keyword>
<dbReference type="RefSeq" id="XP_035344721.1">
    <property type="nucleotide sequence ID" value="XM_035488828.1"/>
</dbReference>
<dbReference type="GO" id="GO:0005789">
    <property type="term" value="C:endoplasmic reticulum membrane"/>
    <property type="evidence" value="ECO:0007669"/>
    <property type="project" value="UniProtKB-SubCell"/>
</dbReference>
<organism evidence="16 17">
    <name type="scientific">Talaromyces rugulosus</name>
    <name type="common">Penicillium rugulosum</name>
    <dbReference type="NCBI Taxonomy" id="121627"/>
    <lineage>
        <taxon>Eukaryota</taxon>
        <taxon>Fungi</taxon>
        <taxon>Dikarya</taxon>
        <taxon>Ascomycota</taxon>
        <taxon>Pezizomycotina</taxon>
        <taxon>Eurotiomycetes</taxon>
        <taxon>Eurotiomycetidae</taxon>
        <taxon>Eurotiales</taxon>
        <taxon>Trichocomaceae</taxon>
        <taxon>Talaromyces</taxon>
        <taxon>Talaromyces sect. Islandici</taxon>
    </lineage>
</organism>
<keyword evidence="17" id="KW-1185">Reference proteome</keyword>
<keyword evidence="9 14" id="KW-1133">Transmembrane helix</keyword>
<comment type="subcellular location">
    <subcellularLocation>
        <location evidence="1 14">Endoplasmic reticulum membrane</location>
        <topology evidence="1 14">Multi-pass membrane protein</topology>
    </subcellularLocation>
</comment>
<name>A0A7H8R0Y2_TALRU</name>
<evidence type="ECO:0000256" key="5">
    <source>
        <dbReference type="ARBA" id="ARBA00022676"/>
    </source>
</evidence>
<evidence type="ECO:0000256" key="7">
    <source>
        <dbReference type="ARBA" id="ARBA00022692"/>
    </source>
</evidence>
<evidence type="ECO:0000256" key="3">
    <source>
        <dbReference type="ARBA" id="ARBA00011964"/>
    </source>
</evidence>
<evidence type="ECO:0000256" key="9">
    <source>
        <dbReference type="ARBA" id="ARBA00022989"/>
    </source>
</evidence>
<dbReference type="InterPro" id="IPR007873">
    <property type="entry name" value="Glycosyltransferase_ALG3"/>
</dbReference>
<feature type="transmembrane region" description="Helical" evidence="14">
    <location>
        <begin position="246"/>
        <end position="266"/>
    </location>
</feature>
<evidence type="ECO:0000256" key="10">
    <source>
        <dbReference type="ARBA" id="ARBA00023136"/>
    </source>
</evidence>
<gene>
    <name evidence="16" type="ORF">TRUGW13939_05668</name>
</gene>
<feature type="transmembrane region" description="Helical" evidence="14">
    <location>
        <begin position="286"/>
        <end position="307"/>
    </location>
</feature>
<keyword evidence="6 14" id="KW-0808">Transferase</keyword>
<feature type="transmembrane region" description="Helical" evidence="14">
    <location>
        <begin position="451"/>
        <end position="472"/>
    </location>
</feature>
<evidence type="ECO:0000256" key="11">
    <source>
        <dbReference type="ARBA" id="ARBA00044743"/>
    </source>
</evidence>
<sequence length="544" mass="59881">MPPILHPRSRSTSSLFAATMLASVVIVGLPHIFPCPAPRRTLADSNMVMTADGQQIERPRRRRRKPVPEGDALPNTDAIQKSTPPRSTDEEVSTFLQMEAEAESMAKIGRECPVPKPPGIIGELLGFSNKNTTDQSTPAFPDHNEMGAYSFVLDILSNPKHSLWIAPLLVAADAVLCGLVIQKIPYTEIDWTTYMQQVALYQSGERDYTAIKGDTGPLVYPAAHVYVYSFLSDLTDGGRDIAFGQLIFAGIYLATLIIVVACYIRVGAPPYLLPLLVLSKRLHSIYVLRLFNDGIAAMAMWLSIFLFQRRQFSAAVTIWSLGVGVKMSLLLLAPAIAVIIALSGGIGLAIPLAINAISVQGLLGLPFLRENAIGYLSRAFELTREFLFKWTVNWRFIGEETFVSKAFAVNLLAVHVFLVLAFMAGRWINPSRCELDSFATKFLQNRLPKSVLSAGFITKTLLTSLVIGMLCARSLHYQFFAYLAWATPLLLWQSGLSPVMIYVVWAVQEVAWNVYPSTAASSAAVVLCLGTQVVVPLLDTRWNN</sequence>
<dbReference type="Pfam" id="PF05208">
    <property type="entry name" value="ALG3"/>
    <property type="match status" value="1"/>
</dbReference>